<dbReference type="KEGG" id="dfa:DFA_06265"/>
<keyword evidence="2" id="KW-1185">Reference proteome</keyword>
<sequence>MAFSRLQHVEATAGTCVVVIYCKHYGHPLRAIIDSPADETLDWFDPCLTNAMIALKKLFKNPNNLEYSYFRIGENLSKLSPISNHGANQNVKVQSYSDVSSDSVNSIACRRRRGCCGGNNIDIDIDIDICIDNGFGGRLSGWW</sequence>
<proteinExistence type="predicted"/>
<protein>
    <submittedName>
        <fullName evidence="1">Uncharacterized protein</fullName>
    </submittedName>
</protein>
<dbReference type="EMBL" id="GL883007">
    <property type="protein sequence ID" value="EGG24124.1"/>
    <property type="molecule type" value="Genomic_DNA"/>
</dbReference>
<reference evidence="2" key="1">
    <citation type="journal article" date="2011" name="Genome Res.">
        <title>Phylogeny-wide analysis of social amoeba genomes highlights ancient origins for complex intercellular communication.</title>
        <authorList>
            <person name="Heidel A.J."/>
            <person name="Lawal H.M."/>
            <person name="Felder M."/>
            <person name="Schilde C."/>
            <person name="Helps N.R."/>
            <person name="Tunggal B."/>
            <person name="Rivero F."/>
            <person name="John U."/>
            <person name="Schleicher M."/>
            <person name="Eichinger L."/>
            <person name="Platzer M."/>
            <person name="Noegel A.A."/>
            <person name="Schaap P."/>
            <person name="Gloeckner G."/>
        </authorList>
    </citation>
    <scope>NUCLEOTIDE SEQUENCE [LARGE SCALE GENOMIC DNA]</scope>
    <source>
        <strain evidence="2">SH3</strain>
    </source>
</reference>
<evidence type="ECO:0000313" key="1">
    <source>
        <dbReference type="EMBL" id="EGG24124.1"/>
    </source>
</evidence>
<name>F4PKK0_CACFS</name>
<gene>
    <name evidence="1" type="ORF">DFA_06265</name>
</gene>
<organism evidence="1 2">
    <name type="scientific">Cavenderia fasciculata</name>
    <name type="common">Slime mold</name>
    <name type="synonym">Dictyostelium fasciculatum</name>
    <dbReference type="NCBI Taxonomy" id="261658"/>
    <lineage>
        <taxon>Eukaryota</taxon>
        <taxon>Amoebozoa</taxon>
        <taxon>Evosea</taxon>
        <taxon>Eumycetozoa</taxon>
        <taxon>Dictyostelia</taxon>
        <taxon>Acytosteliales</taxon>
        <taxon>Cavenderiaceae</taxon>
        <taxon>Cavenderia</taxon>
    </lineage>
</organism>
<dbReference type="AlphaFoldDB" id="F4PKK0"/>
<dbReference type="GeneID" id="14876505"/>
<dbReference type="Proteomes" id="UP000007797">
    <property type="component" value="Unassembled WGS sequence"/>
</dbReference>
<accession>F4PKK0</accession>
<dbReference type="RefSeq" id="XP_004361975.1">
    <property type="nucleotide sequence ID" value="XM_004361918.1"/>
</dbReference>
<evidence type="ECO:0000313" key="2">
    <source>
        <dbReference type="Proteomes" id="UP000007797"/>
    </source>
</evidence>